<dbReference type="PROSITE" id="PS50082">
    <property type="entry name" value="WD_REPEATS_2"/>
    <property type="match status" value="4"/>
</dbReference>
<dbReference type="HAMAP" id="MF_03029">
    <property type="entry name" value="WDR12"/>
    <property type="match status" value="1"/>
</dbReference>
<feature type="domain" description="NLE" evidence="9">
    <location>
        <begin position="21"/>
        <end position="84"/>
    </location>
</feature>
<evidence type="ECO:0000256" key="5">
    <source>
        <dbReference type="ARBA" id="ARBA00023242"/>
    </source>
</evidence>
<comment type="subcellular location">
    <subcellularLocation>
        <location evidence="6">Nucleus</location>
        <location evidence="6">Nucleolus</location>
    </subcellularLocation>
    <subcellularLocation>
        <location evidence="6">Nucleus</location>
        <location evidence="6">Nucleoplasm</location>
    </subcellularLocation>
</comment>
<dbReference type="InterPro" id="IPR020472">
    <property type="entry name" value="WD40_PAC1"/>
</dbReference>
<dbReference type="Proteomes" id="UP001465755">
    <property type="component" value="Unassembled WGS sequence"/>
</dbReference>
<name>A0AAW1NIG9_9CHLO</name>
<feature type="region of interest" description="Disordered" evidence="8">
    <location>
        <begin position="248"/>
        <end position="279"/>
    </location>
</feature>
<dbReference type="SUPFAM" id="SSF50978">
    <property type="entry name" value="WD40 repeat-like"/>
    <property type="match status" value="1"/>
</dbReference>
<dbReference type="InterPro" id="IPR012972">
    <property type="entry name" value="NLE"/>
</dbReference>
<keyword evidence="11" id="KW-1185">Reference proteome</keyword>
<keyword evidence="1 6" id="KW-0690">Ribosome biogenesis</keyword>
<evidence type="ECO:0000256" key="1">
    <source>
        <dbReference type="ARBA" id="ARBA00022517"/>
    </source>
</evidence>
<comment type="caution">
    <text evidence="10">The sequence shown here is derived from an EMBL/GenBank/DDBJ whole genome shotgun (WGS) entry which is preliminary data.</text>
</comment>
<keyword evidence="2 6" id="KW-0698">rRNA processing</keyword>
<dbReference type="GO" id="GO:0000466">
    <property type="term" value="P:maturation of 5.8S rRNA from tricistronic rRNA transcript (SSU-rRNA, 5.8S rRNA, LSU-rRNA)"/>
    <property type="evidence" value="ECO:0007669"/>
    <property type="project" value="UniProtKB-UniRule"/>
</dbReference>
<dbReference type="PRINTS" id="PR00320">
    <property type="entry name" value="GPROTEINBRPT"/>
</dbReference>
<dbReference type="PROSITE" id="PS00678">
    <property type="entry name" value="WD_REPEATS_1"/>
    <property type="match status" value="2"/>
</dbReference>
<dbReference type="PANTHER" id="PTHR19855:SF11">
    <property type="entry name" value="RIBOSOME BIOGENESIS PROTEIN WDR12"/>
    <property type="match status" value="1"/>
</dbReference>
<reference evidence="10 11" key="1">
    <citation type="journal article" date="2024" name="Nat. Commun.">
        <title>Phylogenomics reveals the evolutionary origins of lichenization in chlorophyte algae.</title>
        <authorList>
            <person name="Puginier C."/>
            <person name="Libourel C."/>
            <person name="Otte J."/>
            <person name="Skaloud P."/>
            <person name="Haon M."/>
            <person name="Grisel S."/>
            <person name="Petersen M."/>
            <person name="Berrin J.G."/>
            <person name="Delaux P.M."/>
            <person name="Dal Grande F."/>
            <person name="Keller J."/>
        </authorList>
    </citation>
    <scope>NUCLEOTIDE SEQUENCE [LARGE SCALE GENOMIC DNA]</scope>
    <source>
        <strain evidence="10 11">SAG 2036</strain>
    </source>
</reference>
<evidence type="ECO:0000256" key="4">
    <source>
        <dbReference type="ARBA" id="ARBA00022737"/>
    </source>
</evidence>
<sequence length="450" mass="47562">MDMDRQQATGGADAAQDQAQITCKFVTKLPADFKVPAAPVAVPATTTRLGLSQIVNTLRTPKRAQAFDFLVNGELVRSSLEAILLANKISAESVLEVEYLLAVVPPQPEKELPHDDWVSAVDGSRPSMLISGSCDGRLYLWSASGLNLGAMQLHSGSITALQAIPGPASLLLSAGKDHVARVSHVPQLRNTASSKTVQTSASEVEVKGVFRGHTDAVECLAAAPSGASFCSGSWDACINLWQTQGAPEAGQEAAGGTAGRKRQKAGSTGSAAQAAPPDHEAVQRLAGHTQCVAGVAWPTQSRIVSCSWDHSARTWDVEASASVDTFNAGHALYCLSASREQPHAVAVAGAGKAVRLWDTRLPASSQAAGAKALKSHTEWISAVQWHPTDPHRLLSASHDKTIKQWDVRASVPLFTLQGHTERVLCACWREDGLASGGADSTLRFWDNTIP</sequence>
<dbReference type="InterPro" id="IPR036322">
    <property type="entry name" value="WD40_repeat_dom_sf"/>
</dbReference>
<evidence type="ECO:0000256" key="2">
    <source>
        <dbReference type="ARBA" id="ARBA00022552"/>
    </source>
</evidence>
<feature type="repeat" description="WD" evidence="7">
    <location>
        <begin position="210"/>
        <end position="242"/>
    </location>
</feature>
<comment type="function">
    <text evidence="6">Required for maturation of ribosomal RNAs and formation of the large ribosomal subunit.</text>
</comment>
<organism evidence="10 11">
    <name type="scientific">Symbiochloris irregularis</name>
    <dbReference type="NCBI Taxonomy" id="706552"/>
    <lineage>
        <taxon>Eukaryota</taxon>
        <taxon>Viridiplantae</taxon>
        <taxon>Chlorophyta</taxon>
        <taxon>core chlorophytes</taxon>
        <taxon>Trebouxiophyceae</taxon>
        <taxon>Trebouxiales</taxon>
        <taxon>Trebouxiaceae</taxon>
        <taxon>Symbiochloris</taxon>
    </lineage>
</organism>
<evidence type="ECO:0000256" key="3">
    <source>
        <dbReference type="ARBA" id="ARBA00022574"/>
    </source>
</evidence>
<dbReference type="GO" id="GO:0005654">
    <property type="term" value="C:nucleoplasm"/>
    <property type="evidence" value="ECO:0007669"/>
    <property type="project" value="UniProtKB-SubCell"/>
</dbReference>
<evidence type="ECO:0000259" key="9">
    <source>
        <dbReference type="Pfam" id="PF08154"/>
    </source>
</evidence>
<accession>A0AAW1NIG9</accession>
<evidence type="ECO:0000256" key="8">
    <source>
        <dbReference type="SAM" id="MobiDB-lite"/>
    </source>
</evidence>
<dbReference type="GO" id="GO:0000463">
    <property type="term" value="P:maturation of LSU-rRNA from tricistronic rRNA transcript (SSU-rRNA, 5.8S rRNA, LSU-rRNA)"/>
    <property type="evidence" value="ECO:0007669"/>
    <property type="project" value="UniProtKB-UniRule"/>
</dbReference>
<evidence type="ECO:0000313" key="11">
    <source>
        <dbReference type="Proteomes" id="UP001465755"/>
    </source>
</evidence>
<keyword evidence="5 6" id="KW-0539">Nucleus</keyword>
<keyword evidence="4" id="KW-0677">Repeat</keyword>
<dbReference type="PROSITE" id="PS50294">
    <property type="entry name" value="WD_REPEATS_REGION"/>
    <property type="match status" value="3"/>
</dbReference>
<evidence type="ECO:0000256" key="7">
    <source>
        <dbReference type="PROSITE-ProRule" id="PRU00221"/>
    </source>
</evidence>
<dbReference type="InterPro" id="IPR001680">
    <property type="entry name" value="WD40_rpt"/>
</dbReference>
<evidence type="ECO:0000313" key="10">
    <source>
        <dbReference type="EMBL" id="KAK9785343.1"/>
    </source>
</evidence>
<feature type="repeat" description="WD" evidence="7">
    <location>
        <begin position="373"/>
        <end position="415"/>
    </location>
</feature>
<feature type="repeat" description="WD" evidence="7">
    <location>
        <begin position="416"/>
        <end position="450"/>
    </location>
</feature>
<keyword evidence="3 7" id="KW-0853">WD repeat</keyword>
<dbReference type="GO" id="GO:0005730">
    <property type="term" value="C:nucleolus"/>
    <property type="evidence" value="ECO:0007669"/>
    <property type="project" value="UniProtKB-SubCell"/>
</dbReference>
<dbReference type="Pfam" id="PF08154">
    <property type="entry name" value="NLE"/>
    <property type="match status" value="1"/>
</dbReference>
<evidence type="ECO:0000256" key="6">
    <source>
        <dbReference type="HAMAP-Rule" id="MF_03029"/>
    </source>
</evidence>
<proteinExistence type="inferred from homology"/>
<comment type="similarity">
    <text evidence="6">Belongs to the WD repeat WDR12/YTM1 family.</text>
</comment>
<dbReference type="PANTHER" id="PTHR19855">
    <property type="entry name" value="WD40 REPEAT PROTEIN 12, 37"/>
    <property type="match status" value="1"/>
</dbReference>
<dbReference type="AlphaFoldDB" id="A0AAW1NIG9"/>
<protein>
    <recommendedName>
        <fullName evidence="6">Ribosome biogenesis protein WDR12 homolog</fullName>
    </recommendedName>
</protein>
<dbReference type="Gene3D" id="2.130.10.10">
    <property type="entry name" value="YVTN repeat-like/Quinoprotein amine dehydrogenase"/>
    <property type="match status" value="2"/>
</dbReference>
<dbReference type="InterPro" id="IPR019775">
    <property type="entry name" value="WD40_repeat_CS"/>
</dbReference>
<gene>
    <name evidence="10" type="ORF">WJX73_002312</name>
</gene>
<feature type="repeat" description="WD" evidence="7">
    <location>
        <begin position="285"/>
        <end position="325"/>
    </location>
</feature>
<dbReference type="InterPro" id="IPR015943">
    <property type="entry name" value="WD40/YVTN_repeat-like_dom_sf"/>
</dbReference>
<dbReference type="GO" id="GO:0030687">
    <property type="term" value="C:preribosome, large subunit precursor"/>
    <property type="evidence" value="ECO:0007669"/>
    <property type="project" value="UniProtKB-UniRule"/>
</dbReference>
<dbReference type="GO" id="GO:0043021">
    <property type="term" value="F:ribonucleoprotein complex binding"/>
    <property type="evidence" value="ECO:0007669"/>
    <property type="project" value="UniProtKB-UniRule"/>
</dbReference>
<dbReference type="InterPro" id="IPR028599">
    <property type="entry name" value="WDR12/Ytm1"/>
</dbReference>
<dbReference type="CDD" id="cd00200">
    <property type="entry name" value="WD40"/>
    <property type="match status" value="1"/>
</dbReference>
<dbReference type="Pfam" id="PF00400">
    <property type="entry name" value="WD40"/>
    <property type="match status" value="5"/>
</dbReference>
<dbReference type="EMBL" id="JALJOQ010000308">
    <property type="protein sequence ID" value="KAK9785343.1"/>
    <property type="molecule type" value="Genomic_DNA"/>
</dbReference>
<dbReference type="SMART" id="SM00320">
    <property type="entry name" value="WD40"/>
    <property type="match status" value="7"/>
</dbReference>